<gene>
    <name evidence="4" type="ORF">GHT06_001677</name>
</gene>
<keyword evidence="5" id="KW-1185">Reference proteome</keyword>
<dbReference type="SUPFAM" id="SSF56672">
    <property type="entry name" value="DNA/RNA polymerases"/>
    <property type="match status" value="1"/>
</dbReference>
<keyword evidence="2" id="KW-0812">Transmembrane</keyword>
<accession>A0AAD5KEE8</accession>
<feature type="region of interest" description="Disordered" evidence="1">
    <location>
        <begin position="305"/>
        <end position="340"/>
    </location>
</feature>
<evidence type="ECO:0000313" key="4">
    <source>
        <dbReference type="EMBL" id="KAI9550059.1"/>
    </source>
</evidence>
<dbReference type="InterPro" id="IPR043502">
    <property type="entry name" value="DNA/RNA_pol_sf"/>
</dbReference>
<evidence type="ECO:0000313" key="5">
    <source>
        <dbReference type="Proteomes" id="UP000820818"/>
    </source>
</evidence>
<evidence type="ECO:0000256" key="2">
    <source>
        <dbReference type="SAM" id="Phobius"/>
    </source>
</evidence>
<evidence type="ECO:0000259" key="3">
    <source>
        <dbReference type="PROSITE" id="PS50878"/>
    </source>
</evidence>
<keyword evidence="4" id="KW-0548">Nucleotidyltransferase</keyword>
<dbReference type="CDD" id="cd01650">
    <property type="entry name" value="RT_nLTR_like"/>
    <property type="match status" value="1"/>
</dbReference>
<dbReference type="PANTHER" id="PTHR19446">
    <property type="entry name" value="REVERSE TRANSCRIPTASES"/>
    <property type="match status" value="1"/>
</dbReference>
<keyword evidence="2" id="KW-0472">Membrane</keyword>
<keyword evidence="2" id="KW-1133">Transmembrane helix</keyword>
<comment type="caution">
    <text evidence="4">The sequence shown here is derived from an EMBL/GenBank/DDBJ whole genome shotgun (WGS) entry which is preliminary data.</text>
</comment>
<protein>
    <submittedName>
        <fullName evidence="4">Reverse transcriptase-2</fullName>
    </submittedName>
</protein>
<dbReference type="Proteomes" id="UP000820818">
    <property type="component" value="Unassembled WGS sequence"/>
</dbReference>
<dbReference type="AlphaFoldDB" id="A0AAD5KEE8"/>
<reference evidence="4" key="1">
    <citation type="submission" date="2022-05" db="EMBL/GenBank/DDBJ databases">
        <title>A multi-omics perspective on studying reproductive biology in Daphnia sinensis.</title>
        <authorList>
            <person name="Jia J."/>
        </authorList>
    </citation>
    <scope>NUCLEOTIDE SEQUENCE</scope>
    <source>
        <strain evidence="4">WSL</strain>
    </source>
</reference>
<feature type="region of interest" description="Disordered" evidence="1">
    <location>
        <begin position="379"/>
        <end position="411"/>
    </location>
</feature>
<dbReference type="GO" id="GO:0003964">
    <property type="term" value="F:RNA-directed DNA polymerase activity"/>
    <property type="evidence" value="ECO:0007669"/>
    <property type="project" value="UniProtKB-KW"/>
</dbReference>
<sequence length="889" mass="99498">MQDAKREIDKRNKMGIANLQGILKSFQIFLPIFYPILFHFLFLFNQNFCFNFLYVSGARVSMAEEGASSRHATRVRLHGKIIKIPVPLPNILKCGEKTCQAGRHARPCTESLSSSILRQSLELTIASAMDGSQGSPNPAHSSLPTFSPSRIEGDKIILKYPGKPTKCPRCEWTTLATNTRAMGSIHRHLETAHTLRLVKYWECGVCGFAGDGPTLKGHYQRLHSNPNPSPSIRFAGISSMDSSNRDSSDAVISLEEVTATEDEHAELSVVEIPAIEKSPGNVLSPANFTPSPILDIGREFANSFNTQNFNPSPTPEILSFAPSQQSNRGRRCNSSEEQSQREDDFVSLWAPAFLSCETLNDLNDVLERCIADWLPKAQILQDPSPEQPRGNPDQRKRNQNRQMQRARRQIKKKAYEARKIQRLFNIYPRRAVREVLEHRSPSYDGTVQAAEEYLKRTYNRLRPSPQQCQSARELYDTCDWSQPSEDQMNFLNRAPTQQELEAKLRRAINTSPGVDCLEYRHLRAIDPNCILLETVCKMKGDTSDYSNFRPISLLPTIYKLFSGVISQRITEVASDLGWLSPEQKGFLPGVHGIQEHTQLLQTVVEETKTKRRHMCIAWLDMCNAFGSVPHAVLSELFTSLPIPEDLRRILVDIYSGNRMDFAVGKESIRIFPTAGVRQGDALSSPIFNLASEPLVRAGKSNINPGFLLFGSLVKTTAYADDIAVVTNSPSELQYILNVLSLTANTLGLQFNAGKCACLVFDKGKPSETQCRIGEQLIRCLGPDDQETYLGTPIGGKLRFRPPTDLIPNLDKIAASNLAPWQKLEIFRSHLLPSLSHHLASGRVLKDSLTQLDTECRKFLGLICNLPNHATVPFFYADRRVGGLGTCRPH</sequence>
<dbReference type="Pfam" id="PF00078">
    <property type="entry name" value="RVT_1"/>
    <property type="match status" value="1"/>
</dbReference>
<keyword evidence="4" id="KW-0808">Transferase</keyword>
<organism evidence="4 5">
    <name type="scientific">Daphnia sinensis</name>
    <dbReference type="NCBI Taxonomy" id="1820382"/>
    <lineage>
        <taxon>Eukaryota</taxon>
        <taxon>Metazoa</taxon>
        <taxon>Ecdysozoa</taxon>
        <taxon>Arthropoda</taxon>
        <taxon>Crustacea</taxon>
        <taxon>Branchiopoda</taxon>
        <taxon>Diplostraca</taxon>
        <taxon>Cladocera</taxon>
        <taxon>Anomopoda</taxon>
        <taxon>Daphniidae</taxon>
        <taxon>Daphnia</taxon>
        <taxon>Daphnia similis group</taxon>
    </lineage>
</organism>
<dbReference type="InterPro" id="IPR000477">
    <property type="entry name" value="RT_dom"/>
</dbReference>
<keyword evidence="4" id="KW-0695">RNA-directed DNA polymerase</keyword>
<dbReference type="PROSITE" id="PS50878">
    <property type="entry name" value="RT_POL"/>
    <property type="match status" value="1"/>
</dbReference>
<feature type="transmembrane region" description="Helical" evidence="2">
    <location>
        <begin position="21"/>
        <end position="44"/>
    </location>
</feature>
<evidence type="ECO:0000256" key="1">
    <source>
        <dbReference type="SAM" id="MobiDB-lite"/>
    </source>
</evidence>
<feature type="domain" description="Reverse transcriptase" evidence="3">
    <location>
        <begin position="518"/>
        <end position="793"/>
    </location>
</feature>
<dbReference type="EMBL" id="WJBH02000190">
    <property type="protein sequence ID" value="KAI9550059.1"/>
    <property type="molecule type" value="Genomic_DNA"/>
</dbReference>
<name>A0AAD5KEE8_9CRUS</name>
<proteinExistence type="predicted"/>